<reference evidence="2" key="1">
    <citation type="submission" date="2021-03" db="EMBL/GenBank/DDBJ databases">
        <authorList>
            <person name="Tagirdzhanova G."/>
        </authorList>
    </citation>
    <scope>NUCLEOTIDE SEQUENCE</scope>
</reference>
<comment type="caution">
    <text evidence="2">The sequence shown here is derived from an EMBL/GenBank/DDBJ whole genome shotgun (WGS) entry which is preliminary data.</text>
</comment>
<evidence type="ECO:0000256" key="1">
    <source>
        <dbReference type="SAM" id="MobiDB-lite"/>
    </source>
</evidence>
<name>A0A8H3PK94_9LECA</name>
<gene>
    <name evidence="2" type="ORF">ALECFALPRED_010455</name>
</gene>
<feature type="compositionally biased region" description="Acidic residues" evidence="1">
    <location>
        <begin position="118"/>
        <end position="134"/>
    </location>
</feature>
<dbReference type="EMBL" id="CAJPDR010000868">
    <property type="protein sequence ID" value="CAF9943037.1"/>
    <property type="molecule type" value="Genomic_DNA"/>
</dbReference>
<dbReference type="Proteomes" id="UP000664203">
    <property type="component" value="Unassembled WGS sequence"/>
</dbReference>
<keyword evidence="3" id="KW-1185">Reference proteome</keyword>
<feature type="region of interest" description="Disordered" evidence="1">
    <location>
        <begin position="30"/>
        <end position="168"/>
    </location>
</feature>
<organism evidence="2 3">
    <name type="scientific">Alectoria fallacina</name>
    <dbReference type="NCBI Taxonomy" id="1903189"/>
    <lineage>
        <taxon>Eukaryota</taxon>
        <taxon>Fungi</taxon>
        <taxon>Dikarya</taxon>
        <taxon>Ascomycota</taxon>
        <taxon>Pezizomycotina</taxon>
        <taxon>Lecanoromycetes</taxon>
        <taxon>OSLEUM clade</taxon>
        <taxon>Lecanoromycetidae</taxon>
        <taxon>Lecanorales</taxon>
        <taxon>Lecanorineae</taxon>
        <taxon>Parmeliaceae</taxon>
        <taxon>Alectoria</taxon>
    </lineage>
</organism>
<dbReference type="AlphaFoldDB" id="A0A8H3PK94"/>
<evidence type="ECO:0000313" key="2">
    <source>
        <dbReference type="EMBL" id="CAF9943037.1"/>
    </source>
</evidence>
<proteinExistence type="predicted"/>
<feature type="compositionally biased region" description="Polar residues" evidence="1">
    <location>
        <begin position="70"/>
        <end position="80"/>
    </location>
</feature>
<evidence type="ECO:0000313" key="3">
    <source>
        <dbReference type="Proteomes" id="UP000664203"/>
    </source>
</evidence>
<feature type="compositionally biased region" description="Basic residues" evidence="1">
    <location>
        <begin position="156"/>
        <end position="168"/>
    </location>
</feature>
<accession>A0A8H3PK94</accession>
<sequence>MGIRWVGRRIHGSLRANERTDRGANVVCRQTEVGEPYGDESYGRTPKLSTLRQAPATDESYSDESYGRTPKSSKLRQSPVTEIERPYAPTSNLDRHGNVLYVPKPGPSVTSRQPISDSGEEVLEEDVDEGEDDEDLRHAYTPSSRKRKINPEDSLRKHHVQSLKKKKGKASLRAEISVVVGSDVEVSFKRRKISGEGATRVTAMQIDDPQIADTKLYADLIHHATEPEPPIFDRVGDTFGETEPGQEFYNDFP</sequence>
<protein>
    <submittedName>
        <fullName evidence="2">Uncharacterized protein</fullName>
    </submittedName>
</protein>